<evidence type="ECO:0000256" key="1">
    <source>
        <dbReference type="ARBA" id="ARBA00022603"/>
    </source>
</evidence>
<dbReference type="SUPFAM" id="SSF53335">
    <property type="entry name" value="S-adenosyl-L-methionine-dependent methyltransferases"/>
    <property type="match status" value="1"/>
</dbReference>
<dbReference type="AlphaFoldDB" id="A0A388TAX3"/>
<dbReference type="Gene3D" id="3.40.50.150">
    <property type="entry name" value="Vaccinia Virus protein VP39"/>
    <property type="match status" value="1"/>
</dbReference>
<evidence type="ECO:0000256" key="5">
    <source>
        <dbReference type="PROSITE-ProRule" id="PRU10015"/>
    </source>
</evidence>
<sequence>VARHEGRVVFVPGLVPDDTAEIEIIADKKNYLLGKIKKIIEPSPDRTQPLCRHFGICGGCSLQHYAYSAQLKWKENFAAQSLRRLAGLDLPLAGIIPSENIWAYRNKAQLPFGKGSAVGFFKMNSHDVVDLQECPIHHADFWIIAESFRRFAREKNIPIYDEKTHKGILRHLVIRKSDYLKEILVGLVVNCREFGLRPEIKRLTEEINQKLQTYKIVSVVANINQKKTNKILAERIDNILGSGFITEKIGGFLYKVSLNTFLQVNTPQAEKAYSKIKEWCGAVGERNRTASPLDAQNERLALSVVERCRSVLDAYCGIGTIALSVAEQAAQVLGIEEAPQSVKDARRNAENNGALNVRFIQGQAEKQSIETLGAPEIIIVDPPRKGLAAEMVGKILEIKPQKIIYLSCNPASLARDLKLLTSVYKVQDIVPYDFFPQTTHVETLTLLEIN</sequence>
<dbReference type="Proteomes" id="UP000269352">
    <property type="component" value="Unassembled WGS sequence"/>
</dbReference>
<dbReference type="NCBIfam" id="TIGR00479">
    <property type="entry name" value="rumA"/>
    <property type="match status" value="1"/>
</dbReference>
<feature type="binding site" evidence="4">
    <location>
        <position position="263"/>
    </location>
    <ligand>
        <name>S-adenosyl-L-methionine</name>
        <dbReference type="ChEBI" id="CHEBI:59789"/>
    </ligand>
</feature>
<dbReference type="SUPFAM" id="SSF50249">
    <property type="entry name" value="Nucleic acid-binding proteins"/>
    <property type="match status" value="1"/>
</dbReference>
<dbReference type="InterPro" id="IPR030390">
    <property type="entry name" value="MeTrfase_TrmA_AS"/>
</dbReference>
<dbReference type="PROSITE" id="PS50926">
    <property type="entry name" value="TRAM"/>
    <property type="match status" value="1"/>
</dbReference>
<dbReference type="InterPro" id="IPR012340">
    <property type="entry name" value="NA-bd_OB-fold"/>
</dbReference>
<comment type="caution">
    <text evidence="7">The sequence shown here is derived from an EMBL/GenBank/DDBJ whole genome shotgun (WGS) entry which is preliminary data.</text>
</comment>
<proteinExistence type="inferred from homology"/>
<dbReference type="InterPro" id="IPR010280">
    <property type="entry name" value="U5_MeTrfase_fam"/>
</dbReference>
<feature type="binding site" evidence="4">
    <location>
        <position position="336"/>
    </location>
    <ligand>
        <name>S-adenosyl-L-methionine</name>
        <dbReference type="ChEBI" id="CHEBI:59789"/>
    </ligand>
</feature>
<gene>
    <name evidence="7" type="primary">rlmD</name>
    <name evidence="7" type="ORF">NO1_0852</name>
</gene>
<dbReference type="InterPro" id="IPR029063">
    <property type="entry name" value="SAM-dependent_MTases_sf"/>
</dbReference>
<feature type="active site" evidence="5">
    <location>
        <position position="408"/>
    </location>
</feature>
<dbReference type="EMBL" id="BGZN01000011">
    <property type="protein sequence ID" value="GBR73475.1"/>
    <property type="molecule type" value="Genomic_DNA"/>
</dbReference>
<keyword evidence="2 4" id="KW-0808">Transferase</keyword>
<organism evidence="7 8">
    <name type="scientific">Termititenax aidoneus</name>
    <dbReference type="NCBI Taxonomy" id="2218524"/>
    <lineage>
        <taxon>Bacteria</taxon>
        <taxon>Bacillati</taxon>
        <taxon>Candidatus Margulisiibacteriota</taxon>
        <taxon>Candidatus Termititenacia</taxon>
        <taxon>Candidatus Termititenacales</taxon>
        <taxon>Candidatus Termititenacaceae</taxon>
        <taxon>Candidatus Termititenax</taxon>
    </lineage>
</organism>
<dbReference type="GO" id="GO:0070041">
    <property type="term" value="F:rRNA (uridine-C5-)-methyltransferase activity"/>
    <property type="evidence" value="ECO:0007669"/>
    <property type="project" value="TreeGrafter"/>
</dbReference>
<evidence type="ECO:0000256" key="2">
    <source>
        <dbReference type="ARBA" id="ARBA00022679"/>
    </source>
</evidence>
<keyword evidence="8" id="KW-1185">Reference proteome</keyword>
<evidence type="ECO:0000313" key="8">
    <source>
        <dbReference type="Proteomes" id="UP000269352"/>
    </source>
</evidence>
<accession>A0A388TAX3</accession>
<dbReference type="Pfam" id="PF01938">
    <property type="entry name" value="TRAM"/>
    <property type="match status" value="1"/>
</dbReference>
<keyword evidence="1 4" id="KW-0489">Methyltransferase</keyword>
<dbReference type="CDD" id="cd02440">
    <property type="entry name" value="AdoMet_MTases"/>
    <property type="match status" value="1"/>
</dbReference>
<feature type="domain" description="TRAM" evidence="6">
    <location>
        <begin position="1"/>
        <end position="38"/>
    </location>
</feature>
<dbReference type="GO" id="GO:0070475">
    <property type="term" value="P:rRNA base methylation"/>
    <property type="evidence" value="ECO:0007669"/>
    <property type="project" value="TreeGrafter"/>
</dbReference>
<dbReference type="PROSITE" id="PS51687">
    <property type="entry name" value="SAM_MT_RNA_M5U"/>
    <property type="match status" value="1"/>
</dbReference>
<evidence type="ECO:0000256" key="4">
    <source>
        <dbReference type="PROSITE-ProRule" id="PRU01024"/>
    </source>
</evidence>
<dbReference type="PANTHER" id="PTHR11061">
    <property type="entry name" value="RNA M5U METHYLTRANSFERASE"/>
    <property type="match status" value="1"/>
</dbReference>
<dbReference type="PROSITE" id="PS01230">
    <property type="entry name" value="TRMA_1"/>
    <property type="match status" value="1"/>
</dbReference>
<feature type="binding site" evidence="4">
    <location>
        <position position="381"/>
    </location>
    <ligand>
        <name>S-adenosyl-L-methionine</name>
        <dbReference type="ChEBI" id="CHEBI:59789"/>
    </ligand>
</feature>
<dbReference type="Pfam" id="PF05958">
    <property type="entry name" value="tRNA_U5-meth_tr"/>
    <property type="match status" value="1"/>
</dbReference>
<name>A0A388TAX3_TERA1</name>
<dbReference type="PANTHER" id="PTHR11061:SF30">
    <property type="entry name" value="TRNA (URACIL(54)-C(5))-METHYLTRANSFERASE"/>
    <property type="match status" value="1"/>
</dbReference>
<dbReference type="Gene3D" id="2.40.50.140">
    <property type="entry name" value="Nucleic acid-binding proteins"/>
    <property type="match status" value="1"/>
</dbReference>
<feature type="binding site" evidence="4">
    <location>
        <position position="315"/>
    </location>
    <ligand>
        <name>S-adenosyl-L-methionine</name>
        <dbReference type="ChEBI" id="CHEBI:59789"/>
    </ligand>
</feature>
<dbReference type="InterPro" id="IPR002792">
    <property type="entry name" value="TRAM_dom"/>
</dbReference>
<dbReference type="Gene3D" id="2.40.50.1070">
    <property type="match status" value="1"/>
</dbReference>
<evidence type="ECO:0000259" key="6">
    <source>
        <dbReference type="PROSITE" id="PS50926"/>
    </source>
</evidence>
<evidence type="ECO:0000313" key="7">
    <source>
        <dbReference type="EMBL" id="GBR73475.1"/>
    </source>
</evidence>
<reference evidence="7 8" key="1">
    <citation type="journal article" date="2019" name="ISME J.">
        <title>Genome analyses of uncultured TG2/ZB3 bacteria in 'Margulisbacteria' specifically attached to ectosymbiotic spirochetes of protists in the termite gut.</title>
        <authorList>
            <person name="Utami Y.D."/>
            <person name="Kuwahara H."/>
            <person name="Igai K."/>
            <person name="Murakami T."/>
            <person name="Sugaya K."/>
            <person name="Morikawa T."/>
            <person name="Nagura Y."/>
            <person name="Yuki M."/>
            <person name="Deevong P."/>
            <person name="Inoue T."/>
            <person name="Kihara K."/>
            <person name="Lo N."/>
            <person name="Yamada A."/>
            <person name="Ohkuma M."/>
            <person name="Hongoh Y."/>
        </authorList>
    </citation>
    <scope>NUCLEOTIDE SEQUENCE [LARGE SCALE GENOMIC DNA]</scope>
    <source>
        <strain evidence="7">NkOx7-01</strain>
    </source>
</reference>
<feature type="non-terminal residue" evidence="7">
    <location>
        <position position="1"/>
    </location>
</feature>
<keyword evidence="3 4" id="KW-0949">S-adenosyl-L-methionine</keyword>
<feature type="active site" description="Nucleophile" evidence="4">
    <location>
        <position position="408"/>
    </location>
</feature>
<evidence type="ECO:0000256" key="3">
    <source>
        <dbReference type="ARBA" id="ARBA00022691"/>
    </source>
</evidence>
<protein>
    <submittedName>
        <fullName evidence="7">23S rRNA (Uracil(1939)-C(5))-methyltransferase RlmD</fullName>
    </submittedName>
</protein>
<comment type="similarity">
    <text evidence="4">Belongs to the class I-like SAM-binding methyltransferase superfamily. RNA M5U methyltransferase family.</text>
</comment>